<dbReference type="Ensembl" id="ENSPNAT00000019382.2">
    <property type="protein sequence ID" value="ENSPNAP00000012174.1"/>
    <property type="gene ID" value="ENSPNAG00000017890.2"/>
</dbReference>
<organism evidence="1 2">
    <name type="scientific">Pygocentrus nattereri</name>
    <name type="common">Red-bellied piranha</name>
    <dbReference type="NCBI Taxonomy" id="42514"/>
    <lineage>
        <taxon>Eukaryota</taxon>
        <taxon>Metazoa</taxon>
        <taxon>Chordata</taxon>
        <taxon>Craniata</taxon>
        <taxon>Vertebrata</taxon>
        <taxon>Euteleostomi</taxon>
        <taxon>Actinopterygii</taxon>
        <taxon>Neopterygii</taxon>
        <taxon>Teleostei</taxon>
        <taxon>Ostariophysi</taxon>
        <taxon>Characiformes</taxon>
        <taxon>Characoidei</taxon>
        <taxon>Pygocentrus</taxon>
    </lineage>
</organism>
<accession>A0A3B4CNL5</accession>
<reference evidence="1 2" key="1">
    <citation type="submission" date="2020-10" db="EMBL/GenBank/DDBJ databases">
        <title>Pygocentrus nattereri (red-bellied piranha) genome, fPygNat1, primary haplotype.</title>
        <authorList>
            <person name="Myers G."/>
            <person name="Meyer A."/>
            <person name="Karagic N."/>
            <person name="Pippel M."/>
            <person name="Winkler S."/>
            <person name="Tracey A."/>
            <person name="Wood J."/>
            <person name="Formenti G."/>
            <person name="Howe K."/>
            <person name="Fedrigo O."/>
            <person name="Jarvis E.D."/>
        </authorList>
    </citation>
    <scope>NUCLEOTIDE SEQUENCE [LARGE SCALE GENOMIC DNA]</scope>
</reference>
<name>A0A3B4CNL5_PYGNA</name>
<keyword evidence="2" id="KW-1185">Reference proteome</keyword>
<dbReference type="AlphaFoldDB" id="A0A3B4CNL5"/>
<reference evidence="1" key="2">
    <citation type="submission" date="2025-08" db="UniProtKB">
        <authorList>
            <consortium name="Ensembl"/>
        </authorList>
    </citation>
    <scope>IDENTIFICATION</scope>
</reference>
<dbReference type="GeneTree" id="ENSGT00940000173380"/>
<evidence type="ECO:0000313" key="1">
    <source>
        <dbReference type="Ensembl" id="ENSPNAP00000012174.1"/>
    </source>
</evidence>
<sequence length="191" mass="20905">MPAMAFIKVQPKRIALFFRRGRCISHVNNSVKTQVYNCNSTAAEPLWLAGPSLDKKPQFLMNKLHPRCRPYLKSPVSCSCISIHAYSANQPSERVKNSQPNILESKASPAVLEGQTLAMGMWSLGLGAVGAAIAGIILANTDLFLTKPEPATVEYLEDADLKTTFGDDKTFKAQTLWEKSGAVIMVVRRPG</sequence>
<protein>
    <submittedName>
        <fullName evidence="1">Uncharacterized protein</fullName>
    </submittedName>
</protein>
<reference evidence="1" key="3">
    <citation type="submission" date="2025-09" db="UniProtKB">
        <authorList>
            <consortium name="Ensembl"/>
        </authorList>
    </citation>
    <scope>IDENTIFICATION</scope>
</reference>
<dbReference type="Proteomes" id="UP001501920">
    <property type="component" value="Chromosome 5"/>
</dbReference>
<proteinExistence type="predicted"/>
<dbReference type="STRING" id="42514.ENSPNAP00000012174"/>
<evidence type="ECO:0000313" key="2">
    <source>
        <dbReference type="Proteomes" id="UP001501920"/>
    </source>
</evidence>